<reference evidence="1" key="2">
    <citation type="journal article" date="2015" name="Fish Shellfish Immunol.">
        <title>Early steps in the European eel (Anguilla anguilla)-Vibrio vulnificus interaction in the gills: Role of the RtxA13 toxin.</title>
        <authorList>
            <person name="Callol A."/>
            <person name="Pajuelo D."/>
            <person name="Ebbesson L."/>
            <person name="Teles M."/>
            <person name="MacKenzie S."/>
            <person name="Amaro C."/>
        </authorList>
    </citation>
    <scope>NUCLEOTIDE SEQUENCE</scope>
</reference>
<accession>A0A0E9WMW8</accession>
<reference evidence="1" key="1">
    <citation type="submission" date="2014-11" db="EMBL/GenBank/DDBJ databases">
        <authorList>
            <person name="Amaro Gonzalez C."/>
        </authorList>
    </citation>
    <scope>NUCLEOTIDE SEQUENCE</scope>
</reference>
<organism evidence="1">
    <name type="scientific">Anguilla anguilla</name>
    <name type="common">European freshwater eel</name>
    <name type="synonym">Muraena anguilla</name>
    <dbReference type="NCBI Taxonomy" id="7936"/>
    <lineage>
        <taxon>Eukaryota</taxon>
        <taxon>Metazoa</taxon>
        <taxon>Chordata</taxon>
        <taxon>Craniata</taxon>
        <taxon>Vertebrata</taxon>
        <taxon>Euteleostomi</taxon>
        <taxon>Actinopterygii</taxon>
        <taxon>Neopterygii</taxon>
        <taxon>Teleostei</taxon>
        <taxon>Anguilliformes</taxon>
        <taxon>Anguillidae</taxon>
        <taxon>Anguilla</taxon>
    </lineage>
</organism>
<proteinExistence type="predicted"/>
<dbReference type="EMBL" id="GBXM01017784">
    <property type="protein sequence ID" value="JAH90793.1"/>
    <property type="molecule type" value="Transcribed_RNA"/>
</dbReference>
<sequence>MDQTLLKSTGTFFRRKRALASSVIAKSLVGQRRYKYKMCSHFYMATPMCLHTLK</sequence>
<dbReference type="AlphaFoldDB" id="A0A0E9WMW8"/>
<evidence type="ECO:0000313" key="1">
    <source>
        <dbReference type="EMBL" id="JAH90793.1"/>
    </source>
</evidence>
<name>A0A0E9WMW8_ANGAN</name>
<protein>
    <submittedName>
        <fullName evidence="1">Uncharacterized protein</fullName>
    </submittedName>
</protein>